<dbReference type="AlphaFoldDB" id="A0A8H6SE76"/>
<dbReference type="CDD" id="cd20071">
    <property type="entry name" value="SET_SMYD"/>
    <property type="match status" value="1"/>
</dbReference>
<feature type="compositionally biased region" description="Polar residues" evidence="1">
    <location>
        <begin position="28"/>
        <end position="39"/>
    </location>
</feature>
<dbReference type="PANTHER" id="PTHR47332">
    <property type="entry name" value="SET DOMAIN-CONTAINING PROTEIN 5"/>
    <property type="match status" value="1"/>
</dbReference>
<dbReference type="InterPro" id="IPR001214">
    <property type="entry name" value="SET_dom"/>
</dbReference>
<sequence>MAMKRGFLNSSKGKAAISSDATAAPANKPQTGTVNSNTSNWLGLEWQHIKDEPQNKIMRPPIGKIEKVEVPKGFENQLEMKTHDFNDLTFDARMTHICTTLPPVELTPNEPHTECLFVQGTKEIFLQKTPGFPQPLPSPPASPAFRLADIPGKGKGLIATRSLKQGDLILVERPLMITTVGVPVKYPETFTQAQIAQHSLNEFERYAAIVVDRLEESRREAFFALQNSHTEDGSGPIVGRTRTNGLGLANLQPGASGLESMYSAICDHISRLNHSCSPNTQPKFNRAMFAFELYAVREIAEGEELTFQYIDITRPAAERVEACKPYAFKCTCTACIEPTEESDARRQAIKAFLPIVRAWSTNPALADDWLINKCLEQIDLLEKEGMQYSEYYCLAVISIMDSYIALGDAKRASEWAARYKSLMWSEHYVAVDDLLDAQSPSYKKNGMWRMRKDNTPQGDAGKIMKMLAELAGPEGSKALGGGQEMYVFPEDMQSPRVRGILEKYFPIEELRKMMPKEEVDRYVAAGKRAK</sequence>
<dbReference type="PANTHER" id="PTHR47332:SF4">
    <property type="entry name" value="SET DOMAIN-CONTAINING PROTEIN 5"/>
    <property type="match status" value="1"/>
</dbReference>
<dbReference type="Pfam" id="PF00856">
    <property type="entry name" value="SET"/>
    <property type="match status" value="1"/>
</dbReference>
<dbReference type="PROSITE" id="PS50280">
    <property type="entry name" value="SET"/>
    <property type="match status" value="1"/>
</dbReference>
<dbReference type="InterPro" id="IPR053185">
    <property type="entry name" value="SET_domain_protein"/>
</dbReference>
<name>A0A8H6SE76_MYCCL</name>
<feature type="region of interest" description="Disordered" evidence="1">
    <location>
        <begin position="1"/>
        <end position="39"/>
    </location>
</feature>
<dbReference type="Gene3D" id="2.170.270.10">
    <property type="entry name" value="SET domain"/>
    <property type="match status" value="1"/>
</dbReference>
<reference evidence="3" key="1">
    <citation type="submission" date="2020-05" db="EMBL/GenBank/DDBJ databases">
        <title>Mycena genomes resolve the evolution of fungal bioluminescence.</title>
        <authorList>
            <person name="Tsai I.J."/>
        </authorList>
    </citation>
    <scope>NUCLEOTIDE SEQUENCE</scope>
    <source>
        <strain evidence="3">110903Hualien_Pintung</strain>
    </source>
</reference>
<dbReference type="SUPFAM" id="SSF82199">
    <property type="entry name" value="SET domain"/>
    <property type="match status" value="1"/>
</dbReference>
<dbReference type="OrthoDB" id="5945798at2759"/>
<evidence type="ECO:0000256" key="1">
    <source>
        <dbReference type="SAM" id="MobiDB-lite"/>
    </source>
</evidence>
<keyword evidence="3" id="KW-0675">Receptor</keyword>
<comment type="caution">
    <text evidence="3">The sequence shown here is derived from an EMBL/GenBank/DDBJ whole genome shotgun (WGS) entry which is preliminary data.</text>
</comment>
<proteinExistence type="predicted"/>
<organism evidence="3 4">
    <name type="scientific">Mycena chlorophos</name>
    <name type="common">Agaric fungus</name>
    <name type="synonym">Agaricus chlorophos</name>
    <dbReference type="NCBI Taxonomy" id="658473"/>
    <lineage>
        <taxon>Eukaryota</taxon>
        <taxon>Fungi</taxon>
        <taxon>Dikarya</taxon>
        <taxon>Basidiomycota</taxon>
        <taxon>Agaricomycotina</taxon>
        <taxon>Agaricomycetes</taxon>
        <taxon>Agaricomycetidae</taxon>
        <taxon>Agaricales</taxon>
        <taxon>Marasmiineae</taxon>
        <taxon>Mycenaceae</taxon>
        <taxon>Mycena</taxon>
    </lineage>
</organism>
<feature type="compositionally biased region" description="Low complexity" evidence="1">
    <location>
        <begin position="15"/>
        <end position="26"/>
    </location>
</feature>
<dbReference type="SMART" id="SM00317">
    <property type="entry name" value="SET"/>
    <property type="match status" value="1"/>
</dbReference>
<dbReference type="InterPro" id="IPR046341">
    <property type="entry name" value="SET_dom_sf"/>
</dbReference>
<protein>
    <submittedName>
        <fullName evidence="3">ER lumen protein-retaining receptor</fullName>
    </submittedName>
</protein>
<keyword evidence="4" id="KW-1185">Reference proteome</keyword>
<dbReference type="Proteomes" id="UP000613580">
    <property type="component" value="Unassembled WGS sequence"/>
</dbReference>
<accession>A0A8H6SE76</accession>
<evidence type="ECO:0000313" key="3">
    <source>
        <dbReference type="EMBL" id="KAF7297890.1"/>
    </source>
</evidence>
<dbReference type="EMBL" id="JACAZE010000015">
    <property type="protein sequence ID" value="KAF7297890.1"/>
    <property type="molecule type" value="Genomic_DNA"/>
</dbReference>
<feature type="domain" description="SET" evidence="2">
    <location>
        <begin position="143"/>
        <end position="310"/>
    </location>
</feature>
<evidence type="ECO:0000259" key="2">
    <source>
        <dbReference type="PROSITE" id="PS50280"/>
    </source>
</evidence>
<evidence type="ECO:0000313" key="4">
    <source>
        <dbReference type="Proteomes" id="UP000613580"/>
    </source>
</evidence>
<gene>
    <name evidence="3" type="ORF">HMN09_01009800</name>
</gene>